<protein>
    <submittedName>
        <fullName evidence="1">Uncharacterized protein</fullName>
    </submittedName>
</protein>
<organism evidence="1">
    <name type="scientific">Melicertus latisulcatus majanivirus</name>
    <dbReference type="NCBI Taxonomy" id="2984277"/>
    <lineage>
        <taxon>Viruses</taxon>
        <taxon>Viruses incertae sedis</taxon>
        <taxon>Naldaviricetes</taxon>
        <taxon>Nimaviridae</taxon>
    </lineage>
</organism>
<accession>A0A9C7BHW2</accession>
<reference evidence="1" key="1">
    <citation type="submission" date="2022-10" db="EMBL/GenBank/DDBJ databases">
        <title>Genome sequences of endogenous nimaviruses in decapod crustaceans.</title>
        <authorList>
            <person name="Kawato S."/>
            <person name="Nozaki R."/>
            <person name="Kondo H."/>
            <person name="Hirono I."/>
        </authorList>
    </citation>
    <scope>NUCLEOTIDE SEQUENCE</scope>
    <source>
        <strain evidence="1">Okinawa2016</strain>
    </source>
</reference>
<name>A0A9C7BHW2_9VIRU</name>
<proteinExistence type="predicted"/>
<evidence type="ECO:0000313" key="1">
    <source>
        <dbReference type="EMBL" id="BDT62408.1"/>
    </source>
</evidence>
<dbReference type="EMBL" id="LC738874">
    <property type="protein sequence ID" value="BDT62408.1"/>
    <property type="molecule type" value="Genomic_DNA"/>
</dbReference>
<sequence>MTKPNKRGQEESILLCIECDPPIFNRKERLDENNIKEHILKSSICWIPRIKKRKVFVLCLCSSANTISELKRVARTVDLILLYIKQIYNLKFQKNYLFSPIGYNLLLYKSSNGKSYHNDPKKSLMDMWLSTARSETIRFFKEQNINQYISNTCFMDNNKEINKILNTCLSQVKYVSQLY</sequence>